<reference evidence="2 3" key="1">
    <citation type="journal article" date="2018" name="PLoS Genet.">
        <title>Population sequencing reveals clonal diversity and ancestral inbreeding in the grapevine cultivar Chardonnay.</title>
        <authorList>
            <person name="Roach M.J."/>
            <person name="Johnson D.L."/>
            <person name="Bohlmann J."/>
            <person name="van Vuuren H.J."/>
            <person name="Jones S.J."/>
            <person name="Pretorius I.S."/>
            <person name="Schmidt S.A."/>
            <person name="Borneman A.R."/>
        </authorList>
    </citation>
    <scope>NUCLEOTIDE SEQUENCE [LARGE SCALE GENOMIC DNA]</scope>
    <source>
        <strain evidence="3">cv. Chardonnay</strain>
        <tissue evidence="2">Leaf</tissue>
    </source>
</reference>
<accession>A0A438EFB9</accession>
<evidence type="ECO:0000313" key="2">
    <source>
        <dbReference type="EMBL" id="RVW46401.1"/>
    </source>
</evidence>
<protein>
    <submittedName>
        <fullName evidence="2">Uncharacterized protein</fullName>
    </submittedName>
</protein>
<dbReference type="AlphaFoldDB" id="A0A438EFB9"/>
<evidence type="ECO:0000313" key="3">
    <source>
        <dbReference type="Proteomes" id="UP000288805"/>
    </source>
</evidence>
<gene>
    <name evidence="2" type="ORF">CK203_081710</name>
</gene>
<feature type="transmembrane region" description="Helical" evidence="1">
    <location>
        <begin position="40"/>
        <end position="60"/>
    </location>
</feature>
<proteinExistence type="predicted"/>
<organism evidence="2 3">
    <name type="scientific">Vitis vinifera</name>
    <name type="common">Grape</name>
    <dbReference type="NCBI Taxonomy" id="29760"/>
    <lineage>
        <taxon>Eukaryota</taxon>
        <taxon>Viridiplantae</taxon>
        <taxon>Streptophyta</taxon>
        <taxon>Embryophyta</taxon>
        <taxon>Tracheophyta</taxon>
        <taxon>Spermatophyta</taxon>
        <taxon>Magnoliopsida</taxon>
        <taxon>eudicotyledons</taxon>
        <taxon>Gunneridae</taxon>
        <taxon>Pentapetalae</taxon>
        <taxon>rosids</taxon>
        <taxon>Vitales</taxon>
        <taxon>Vitaceae</taxon>
        <taxon>Viteae</taxon>
        <taxon>Vitis</taxon>
    </lineage>
</organism>
<name>A0A438EFB9_VITVI</name>
<dbReference type="Proteomes" id="UP000288805">
    <property type="component" value="Unassembled WGS sequence"/>
</dbReference>
<keyword evidence="1" id="KW-0812">Transmembrane</keyword>
<keyword evidence="1" id="KW-0472">Membrane</keyword>
<dbReference type="EMBL" id="QGNW01001303">
    <property type="protein sequence ID" value="RVW46401.1"/>
    <property type="molecule type" value="Genomic_DNA"/>
</dbReference>
<comment type="caution">
    <text evidence="2">The sequence shown here is derived from an EMBL/GenBank/DDBJ whole genome shotgun (WGS) entry which is preliminary data.</text>
</comment>
<keyword evidence="1" id="KW-1133">Transmembrane helix</keyword>
<evidence type="ECO:0000256" key="1">
    <source>
        <dbReference type="SAM" id="Phobius"/>
    </source>
</evidence>
<sequence length="103" mass="11389">MWEVEVNALRCGYAFTSSATAPPVTPPTSTSVQMQPNPSLYTATTASMAILAEFVLYFILAPSIAFEDPPACMNKLKWRMRQMRVSEDTISCDDPDEVLVPNL</sequence>